<reference evidence="1 2" key="2">
    <citation type="journal article" date="2022" name="Mol. Ecol. Resour.">
        <title>The genomes of chicory, endive, great burdock and yacon provide insights into Asteraceae paleo-polyploidization history and plant inulin production.</title>
        <authorList>
            <person name="Fan W."/>
            <person name="Wang S."/>
            <person name="Wang H."/>
            <person name="Wang A."/>
            <person name="Jiang F."/>
            <person name="Liu H."/>
            <person name="Zhao H."/>
            <person name="Xu D."/>
            <person name="Zhang Y."/>
        </authorList>
    </citation>
    <scope>NUCLEOTIDE SEQUENCE [LARGE SCALE GENOMIC DNA]</scope>
    <source>
        <strain evidence="2">cv. Punajuju</strain>
        <tissue evidence="1">Leaves</tissue>
    </source>
</reference>
<organism evidence="1 2">
    <name type="scientific">Cichorium intybus</name>
    <name type="common">Chicory</name>
    <dbReference type="NCBI Taxonomy" id="13427"/>
    <lineage>
        <taxon>Eukaryota</taxon>
        <taxon>Viridiplantae</taxon>
        <taxon>Streptophyta</taxon>
        <taxon>Embryophyta</taxon>
        <taxon>Tracheophyta</taxon>
        <taxon>Spermatophyta</taxon>
        <taxon>Magnoliopsida</taxon>
        <taxon>eudicotyledons</taxon>
        <taxon>Gunneridae</taxon>
        <taxon>Pentapetalae</taxon>
        <taxon>asterids</taxon>
        <taxon>campanulids</taxon>
        <taxon>Asterales</taxon>
        <taxon>Asteraceae</taxon>
        <taxon>Cichorioideae</taxon>
        <taxon>Cichorieae</taxon>
        <taxon>Cichoriinae</taxon>
        <taxon>Cichorium</taxon>
    </lineage>
</organism>
<accession>A0ACB9BF24</accession>
<comment type="caution">
    <text evidence="1">The sequence shown here is derived from an EMBL/GenBank/DDBJ whole genome shotgun (WGS) entry which is preliminary data.</text>
</comment>
<dbReference type="EMBL" id="CM042014">
    <property type="protein sequence ID" value="KAI3720570.1"/>
    <property type="molecule type" value="Genomic_DNA"/>
</dbReference>
<dbReference type="Proteomes" id="UP001055811">
    <property type="component" value="Linkage Group LG06"/>
</dbReference>
<evidence type="ECO:0000313" key="2">
    <source>
        <dbReference type="Proteomes" id="UP001055811"/>
    </source>
</evidence>
<proteinExistence type="predicted"/>
<sequence length="219" mass="24544">MVICLSISQNIKSYPQNFTKLQSLNFTSSANGKKRYSILIVVVTGRLGFERASASLEASHRTYCLVRSSSLSDPKKSRKLQFLVDSDGIILEGSLHDEGSLVEAVKQVNVVICAVNSKQVLDQKPLISAIKKAGCIKRFIPSEFGLDPDKTHISDMDQGFYSRKSEIRRLVESQDIPYTFISCNFFMSYLLPSLIQPGKKPHQEINSPYLETETSKVFL</sequence>
<reference evidence="2" key="1">
    <citation type="journal article" date="2022" name="Mol. Ecol. Resour.">
        <title>The genomes of chicory, endive, great burdock and yacon provide insights into Asteraceae palaeo-polyploidization history and plant inulin production.</title>
        <authorList>
            <person name="Fan W."/>
            <person name="Wang S."/>
            <person name="Wang H."/>
            <person name="Wang A."/>
            <person name="Jiang F."/>
            <person name="Liu H."/>
            <person name="Zhao H."/>
            <person name="Xu D."/>
            <person name="Zhang Y."/>
        </authorList>
    </citation>
    <scope>NUCLEOTIDE SEQUENCE [LARGE SCALE GENOMIC DNA]</scope>
    <source>
        <strain evidence="2">cv. Punajuju</strain>
    </source>
</reference>
<name>A0ACB9BF24_CICIN</name>
<protein>
    <submittedName>
        <fullName evidence="1">Uncharacterized protein</fullName>
    </submittedName>
</protein>
<gene>
    <name evidence="1" type="ORF">L2E82_31559</name>
</gene>
<evidence type="ECO:0000313" key="1">
    <source>
        <dbReference type="EMBL" id="KAI3720570.1"/>
    </source>
</evidence>
<keyword evidence="2" id="KW-1185">Reference proteome</keyword>